<proteinExistence type="predicted"/>
<sequence length="127" mass="14038">MEELLTEEAIGIAMAAAQAEEEGCVSVASAKRLPEWPRWEQAMRGELVAPEKHDTWRNEHAPRTTEVVSSKWVFRAKEDASGKAHDYRAHLVTRGFSQVRGQTFNTYAPVALAVSMRTALPLASSGD</sequence>
<organism evidence="2">
    <name type="scientific">Ganoderma boninense</name>
    <dbReference type="NCBI Taxonomy" id="34458"/>
    <lineage>
        <taxon>Eukaryota</taxon>
        <taxon>Fungi</taxon>
        <taxon>Dikarya</taxon>
        <taxon>Basidiomycota</taxon>
        <taxon>Agaricomycotina</taxon>
        <taxon>Agaricomycetes</taxon>
        <taxon>Polyporales</taxon>
        <taxon>Polyporaceae</taxon>
        <taxon>Ganoderma</taxon>
    </lineage>
</organism>
<evidence type="ECO:0000313" key="2">
    <source>
        <dbReference type="EMBL" id="VWP02502.1"/>
    </source>
</evidence>
<keyword evidence="2" id="KW-0808">Transferase</keyword>
<dbReference type="AlphaFoldDB" id="A0A5K1K7V0"/>
<dbReference type="Pfam" id="PF07727">
    <property type="entry name" value="RVT_2"/>
    <property type="match status" value="1"/>
</dbReference>
<name>A0A5K1K7V0_9APHY</name>
<evidence type="ECO:0000259" key="1">
    <source>
        <dbReference type="Pfam" id="PF07727"/>
    </source>
</evidence>
<feature type="domain" description="Reverse transcriptase Ty1/copia-type" evidence="1">
    <location>
        <begin position="54"/>
        <end position="123"/>
    </location>
</feature>
<dbReference type="EMBL" id="LR730266">
    <property type="protein sequence ID" value="VWP02502.1"/>
    <property type="molecule type" value="Genomic_DNA"/>
</dbReference>
<protein>
    <submittedName>
        <fullName evidence="2">Non-canonical non-ribosomal peptide synthetase FUB8 )</fullName>
        <ecNumber evidence="2">2.3.1.-</ecNumber>
    </submittedName>
</protein>
<dbReference type="InterPro" id="IPR013103">
    <property type="entry name" value="RVT_2"/>
</dbReference>
<dbReference type="EC" id="2.3.1.-" evidence="2"/>
<gene>
    <name evidence="2" type="primary">W7N2C1</name>
</gene>
<accession>A0A5K1K7V0</accession>
<dbReference type="GO" id="GO:0016746">
    <property type="term" value="F:acyltransferase activity"/>
    <property type="evidence" value="ECO:0007669"/>
    <property type="project" value="UniProtKB-KW"/>
</dbReference>
<reference evidence="2" key="1">
    <citation type="submission" date="2019-10" db="EMBL/GenBank/DDBJ databases">
        <authorList>
            <person name="Nor Muhammad N."/>
        </authorList>
    </citation>
    <scope>NUCLEOTIDE SEQUENCE</scope>
</reference>
<keyword evidence="2" id="KW-0012">Acyltransferase</keyword>